<reference evidence="3" key="1">
    <citation type="submission" date="2023-01" db="EMBL/GenBank/DDBJ databases">
        <title>Genome assembly of the deep-sea coral Lophelia pertusa.</title>
        <authorList>
            <person name="Herrera S."/>
            <person name="Cordes E."/>
        </authorList>
    </citation>
    <scope>NUCLEOTIDE SEQUENCE</scope>
    <source>
        <strain evidence="3">USNM1676648</strain>
        <tissue evidence="3">Polyp</tissue>
    </source>
</reference>
<feature type="chain" id="PRO_5040828352" evidence="2">
    <location>
        <begin position="26"/>
        <end position="104"/>
    </location>
</feature>
<feature type="compositionally biased region" description="Acidic residues" evidence="1">
    <location>
        <begin position="90"/>
        <end position="104"/>
    </location>
</feature>
<dbReference type="AlphaFoldDB" id="A0A9X0DD84"/>
<feature type="region of interest" description="Disordered" evidence="1">
    <location>
        <begin position="84"/>
        <end position="104"/>
    </location>
</feature>
<name>A0A9X0DD84_9CNID</name>
<evidence type="ECO:0000313" key="3">
    <source>
        <dbReference type="EMBL" id="KAJ7394483.1"/>
    </source>
</evidence>
<proteinExistence type="predicted"/>
<dbReference type="EMBL" id="MU825396">
    <property type="protein sequence ID" value="KAJ7394483.1"/>
    <property type="molecule type" value="Genomic_DNA"/>
</dbReference>
<evidence type="ECO:0000256" key="1">
    <source>
        <dbReference type="SAM" id="MobiDB-lite"/>
    </source>
</evidence>
<evidence type="ECO:0000313" key="4">
    <source>
        <dbReference type="Proteomes" id="UP001163046"/>
    </source>
</evidence>
<accession>A0A9X0DD84</accession>
<dbReference type="Proteomes" id="UP001163046">
    <property type="component" value="Unassembled WGS sequence"/>
</dbReference>
<feature type="signal peptide" evidence="2">
    <location>
        <begin position="1"/>
        <end position="25"/>
    </location>
</feature>
<keyword evidence="2" id="KW-0732">Signal</keyword>
<comment type="caution">
    <text evidence="3">The sequence shown here is derived from an EMBL/GenBank/DDBJ whole genome shotgun (WGS) entry which is preliminary data.</text>
</comment>
<sequence>MKVSLLFLAVLSVALFLQTEHQGQASELSQLLEIEIEELKDEIEKRGKPRPPCAFSWKCKKSKRRRGHHFWGKRDGIFRRSTAFNSFGSDDMDDILNDNLNNEE</sequence>
<gene>
    <name evidence="3" type="ORF">OS493_000295</name>
</gene>
<keyword evidence="4" id="KW-1185">Reference proteome</keyword>
<evidence type="ECO:0000256" key="2">
    <source>
        <dbReference type="SAM" id="SignalP"/>
    </source>
</evidence>
<protein>
    <submittedName>
        <fullName evidence="3">Uncharacterized protein</fullName>
    </submittedName>
</protein>
<organism evidence="3 4">
    <name type="scientific">Desmophyllum pertusum</name>
    <dbReference type="NCBI Taxonomy" id="174260"/>
    <lineage>
        <taxon>Eukaryota</taxon>
        <taxon>Metazoa</taxon>
        <taxon>Cnidaria</taxon>
        <taxon>Anthozoa</taxon>
        <taxon>Hexacorallia</taxon>
        <taxon>Scleractinia</taxon>
        <taxon>Caryophylliina</taxon>
        <taxon>Caryophylliidae</taxon>
        <taxon>Desmophyllum</taxon>
    </lineage>
</organism>